<dbReference type="Proteomes" id="UP000576082">
    <property type="component" value="Unassembled WGS sequence"/>
</dbReference>
<dbReference type="EMBL" id="JABANE010000037">
    <property type="protein sequence ID" value="NME69209.1"/>
    <property type="molecule type" value="Genomic_DNA"/>
</dbReference>
<dbReference type="InterPro" id="IPR013211">
    <property type="entry name" value="LVIVD"/>
</dbReference>
<evidence type="ECO:0000313" key="2">
    <source>
        <dbReference type="Proteomes" id="UP000576082"/>
    </source>
</evidence>
<protein>
    <submittedName>
        <fullName evidence="1">Uncharacterized protein</fullName>
    </submittedName>
</protein>
<dbReference type="AlphaFoldDB" id="A0A7X9XA15"/>
<proteinExistence type="predicted"/>
<name>A0A7X9XA15_9BACT</name>
<reference evidence="1 2" key="1">
    <citation type="submission" date="2020-04" db="EMBL/GenBank/DDBJ databases">
        <title>Flammeovirga sp. SR4, a novel species isolated from seawater.</title>
        <authorList>
            <person name="Wang X."/>
        </authorList>
    </citation>
    <scope>NUCLEOTIDE SEQUENCE [LARGE SCALE GENOMIC DNA]</scope>
    <source>
        <strain evidence="1 2">ATCC 23126</strain>
    </source>
</reference>
<dbReference type="Pfam" id="PF08309">
    <property type="entry name" value="LVIVD"/>
    <property type="match status" value="2"/>
</dbReference>
<keyword evidence="2" id="KW-1185">Reference proteome</keyword>
<gene>
    <name evidence="1" type="ORF">HHU12_14630</name>
</gene>
<evidence type="ECO:0000313" key="1">
    <source>
        <dbReference type="EMBL" id="NME69209.1"/>
    </source>
</evidence>
<dbReference type="RefSeq" id="WP_169657494.1">
    <property type="nucleotide sequence ID" value="NZ_JABANE010000037.1"/>
</dbReference>
<accession>A0A7X9XA15</accession>
<organism evidence="1 2">
    <name type="scientific">Flammeovirga aprica JL-4</name>
    <dbReference type="NCBI Taxonomy" id="694437"/>
    <lineage>
        <taxon>Bacteria</taxon>
        <taxon>Pseudomonadati</taxon>
        <taxon>Bacteroidota</taxon>
        <taxon>Cytophagia</taxon>
        <taxon>Cytophagales</taxon>
        <taxon>Flammeovirgaceae</taxon>
        <taxon>Flammeovirga</taxon>
    </lineage>
</organism>
<sequence length="166" mass="19328">MYRYLLIGLIAFTLKSCIRIGDDEIRGDYEPVIMSRANFENEVGITSSQPLENPGKIYVYGKFLFVNEKNKGFHIYDNRYPSSPQKVKFLKAFGATDIAIKGQYFYVNQATDLLTFYYDENQNAYTLTKRVRNVFPQKRSPQGRHPNVTEDEVVVDWIEKTDIDDE</sequence>
<comment type="caution">
    <text evidence="1">The sequence shown here is derived from an EMBL/GenBank/DDBJ whole genome shotgun (WGS) entry which is preliminary data.</text>
</comment>